<feature type="repeat" description="PPR" evidence="2">
    <location>
        <begin position="211"/>
        <end position="245"/>
    </location>
</feature>
<gene>
    <name evidence="6" type="primary">LOC113732039</name>
</gene>
<feature type="repeat" description="PPR" evidence="2">
    <location>
        <begin position="534"/>
        <end position="568"/>
    </location>
</feature>
<dbReference type="InterPro" id="IPR057027">
    <property type="entry name" value="TPR_mt"/>
</dbReference>
<evidence type="ECO:0000256" key="3">
    <source>
        <dbReference type="SAM" id="SignalP"/>
    </source>
</evidence>
<dbReference type="AlphaFoldDB" id="A0A6P6WI65"/>
<dbReference type="Gene3D" id="1.25.40.10">
    <property type="entry name" value="Tetratricopeptide repeat domain"/>
    <property type="match status" value="5"/>
</dbReference>
<dbReference type="InterPro" id="IPR051222">
    <property type="entry name" value="PPR/CCM1_RNA-binding"/>
</dbReference>
<evidence type="ECO:0000313" key="5">
    <source>
        <dbReference type="Proteomes" id="UP001652660"/>
    </source>
</evidence>
<feature type="repeat" description="PPR" evidence="2">
    <location>
        <begin position="604"/>
        <end position="638"/>
    </location>
</feature>
<protein>
    <submittedName>
        <fullName evidence="6">Uncharacterized protein isoform X2</fullName>
    </submittedName>
</protein>
<dbReference type="NCBIfam" id="TIGR00756">
    <property type="entry name" value="PPR"/>
    <property type="match status" value="10"/>
</dbReference>
<dbReference type="RefSeq" id="XP_027113442.1">
    <property type="nucleotide sequence ID" value="XM_027257641.2"/>
</dbReference>
<sequence>MSATLRRLHTALLKVCLSSQLSLFPLTSHTLSTHCLQYLSLPFTTINSHFTYLSRTYSTTSFDGKDIIFIDQKFDFLEQFSPLGHLSNSPNTVINSKERRKIVIGLSRMIKQDQDSVLKGFSSRFCPYLLVEILKLFENREVSFAFFKLVFCDASEFIVQSCCIVAHVLAAEGLRLMAQDVLSCVISRIGECRSNELVEFMWREHSKYESDFSVLDSLMRVFVNADMGSQALKIWDRMREVRIRPSLSAVSIFFALLIRVGDYGSVWKLFRDMIQRGPCPNIFVYNVMILGFCRKGCVRTGESLLFLMRKYGCEPDVIAHNLLISAYCVRGWTSHALNWAHFMAESGCEPSTATFVTIINALCKEGNIVEARKMFEEMQEMGVSPGTVTYNALMDGYVKAREIGNYKYGREDDGNRFLRELSMMALIPDCSISDMSISGLCWAGRLDEALHLLKTMLEKGIPVSIIAINSLICAYSRAGLHEKAFEVYNIMTKFGLTPSASTSTSLLIGLTKVGKLQSARNLMDKMMQKEFPTNQVAFTVLLDGHFRKGDIMGAFSLWEEMGRRGMAPDAVAFSAFINGLSKANFVEDAYDWFIEMKRKGLVPNNYTYNSLIAGFCNCGKLDEALNLEKEMRQSGLLPDVFTMNIIINGFCRQGRMKSAIDTYMAMHHRGIIPDIVTYNTLISGYSKVFDMVNVDNLVNMMHASGWDPDITTYNIWIHGSCSSRRMNRAVMILNELVSSGIAPNTVTYNTLMNGVCNDILDRAMILTGKLLKMGFVPNIVTTNLLLSHLCKQGLPQRAWMWGQKLRQIEFEFDEITYKLLDRAYHDIHGDAKYVKGTAGKILFLDFLMYITYDYLCRNKLCSEKSDESFELLDYGTAGYSKTTCRVAL</sequence>
<dbReference type="PANTHER" id="PTHR47942:SF16">
    <property type="entry name" value="PENTATRICOPEPTIDE REPEAT DOMAIN CONTAINING PROTEIN-RELATED"/>
    <property type="match status" value="1"/>
</dbReference>
<keyword evidence="5" id="KW-1185">Reference proteome</keyword>
<evidence type="ECO:0000256" key="2">
    <source>
        <dbReference type="PROSITE-ProRule" id="PRU00708"/>
    </source>
</evidence>
<reference evidence="5" key="1">
    <citation type="journal article" date="2025" name="Foods">
        <title>Unveiling the Microbial Signatures of Arabica Coffee Cherries: Insights into Ripeness Specific Diversity, Functional Traits, and Implications for Quality and Safety.</title>
        <authorList>
            <consortium name="RefSeq"/>
            <person name="Tenea G.N."/>
            <person name="Cifuentes V."/>
            <person name="Reyes P."/>
            <person name="Cevallos-Vallejos M."/>
        </authorList>
    </citation>
    <scope>NUCLEOTIDE SEQUENCE [LARGE SCALE GENOMIC DNA]</scope>
</reference>
<dbReference type="PROSITE" id="PS51375">
    <property type="entry name" value="PPR"/>
    <property type="match status" value="12"/>
</dbReference>
<keyword evidence="1" id="KW-0677">Repeat</keyword>
<feature type="repeat" description="PPR" evidence="2">
    <location>
        <begin position="569"/>
        <end position="603"/>
    </location>
</feature>
<dbReference type="PANTHER" id="PTHR47942">
    <property type="entry name" value="TETRATRICOPEPTIDE REPEAT (TPR)-LIKE SUPERFAMILY PROTEIN-RELATED"/>
    <property type="match status" value="1"/>
</dbReference>
<feature type="repeat" description="PPR" evidence="2">
    <location>
        <begin position="639"/>
        <end position="673"/>
    </location>
</feature>
<feature type="repeat" description="PPR" evidence="2">
    <location>
        <begin position="429"/>
        <end position="463"/>
    </location>
</feature>
<proteinExistence type="predicted"/>
<name>A0A6P6WI65_COFAR</name>
<dbReference type="GeneID" id="113732039"/>
<dbReference type="Proteomes" id="UP001652660">
    <property type="component" value="Chromosome 2e"/>
</dbReference>
<feature type="signal peptide" evidence="3">
    <location>
        <begin position="1"/>
        <end position="18"/>
    </location>
</feature>
<feature type="repeat" description="PPR" evidence="2">
    <location>
        <begin position="351"/>
        <end position="385"/>
    </location>
</feature>
<feature type="repeat" description="PPR" evidence="2">
    <location>
        <begin position="316"/>
        <end position="350"/>
    </location>
</feature>
<feature type="chain" id="PRO_5027695753" evidence="3">
    <location>
        <begin position="19"/>
        <end position="888"/>
    </location>
</feature>
<dbReference type="InterPro" id="IPR011990">
    <property type="entry name" value="TPR-like_helical_dom_sf"/>
</dbReference>
<feature type="repeat" description="PPR" evidence="2">
    <location>
        <begin position="281"/>
        <end position="315"/>
    </location>
</feature>
<feature type="domain" description="Pentatricopeptide repeat-containing protein-mitochondrial" evidence="4">
    <location>
        <begin position="453"/>
        <end position="560"/>
    </location>
</feature>
<feature type="repeat" description="PPR" evidence="2">
    <location>
        <begin position="674"/>
        <end position="708"/>
    </location>
</feature>
<evidence type="ECO:0000259" key="4">
    <source>
        <dbReference type="Pfam" id="PF23276"/>
    </source>
</evidence>
<reference evidence="6" key="2">
    <citation type="submission" date="2025-08" db="UniProtKB">
        <authorList>
            <consortium name="RefSeq"/>
        </authorList>
    </citation>
    <scope>IDENTIFICATION</scope>
    <source>
        <tissue evidence="6">Leaves</tissue>
    </source>
</reference>
<dbReference type="Pfam" id="PF13041">
    <property type="entry name" value="PPR_2"/>
    <property type="match status" value="5"/>
</dbReference>
<accession>A0A6P6WI65</accession>
<dbReference type="Pfam" id="PF23276">
    <property type="entry name" value="TPR_24"/>
    <property type="match status" value="1"/>
</dbReference>
<organism evidence="5 6">
    <name type="scientific">Coffea arabica</name>
    <name type="common">Arabian coffee</name>
    <dbReference type="NCBI Taxonomy" id="13443"/>
    <lineage>
        <taxon>Eukaryota</taxon>
        <taxon>Viridiplantae</taxon>
        <taxon>Streptophyta</taxon>
        <taxon>Embryophyta</taxon>
        <taxon>Tracheophyta</taxon>
        <taxon>Spermatophyta</taxon>
        <taxon>Magnoliopsida</taxon>
        <taxon>eudicotyledons</taxon>
        <taxon>Gunneridae</taxon>
        <taxon>Pentapetalae</taxon>
        <taxon>asterids</taxon>
        <taxon>lamiids</taxon>
        <taxon>Gentianales</taxon>
        <taxon>Rubiaceae</taxon>
        <taxon>Ixoroideae</taxon>
        <taxon>Gardenieae complex</taxon>
        <taxon>Bertiereae - Coffeeae clade</taxon>
        <taxon>Coffeeae</taxon>
        <taxon>Coffea</taxon>
    </lineage>
</organism>
<evidence type="ECO:0000313" key="6">
    <source>
        <dbReference type="RefSeq" id="XP_027113442.1"/>
    </source>
</evidence>
<dbReference type="InterPro" id="IPR002885">
    <property type="entry name" value="PPR_rpt"/>
</dbReference>
<feature type="repeat" description="PPR" evidence="2">
    <location>
        <begin position="464"/>
        <end position="498"/>
    </location>
</feature>
<evidence type="ECO:0000256" key="1">
    <source>
        <dbReference type="ARBA" id="ARBA00022737"/>
    </source>
</evidence>
<feature type="repeat" description="PPR" evidence="2">
    <location>
        <begin position="709"/>
        <end position="743"/>
    </location>
</feature>
<keyword evidence="3" id="KW-0732">Signal</keyword>
<dbReference type="Pfam" id="PF01535">
    <property type="entry name" value="PPR"/>
    <property type="match status" value="1"/>
</dbReference>